<dbReference type="AlphaFoldDB" id="A0A175YQT4"/>
<reference evidence="1" key="2">
    <citation type="submission" date="2022-03" db="EMBL/GenBank/DDBJ databases">
        <title>Draft title - Genomic analysis of global carrot germplasm unveils the trajectory of domestication and the origin of high carotenoid orange carrot.</title>
        <authorList>
            <person name="Iorizzo M."/>
            <person name="Ellison S."/>
            <person name="Senalik D."/>
            <person name="Macko-Podgorni A."/>
            <person name="Grzebelus D."/>
            <person name="Bostan H."/>
            <person name="Rolling W."/>
            <person name="Curaba J."/>
            <person name="Simon P."/>
        </authorList>
    </citation>
    <scope>NUCLEOTIDE SEQUENCE</scope>
    <source>
        <tissue evidence="1">Leaf</tissue>
    </source>
</reference>
<dbReference type="EMBL" id="CP093350">
    <property type="protein sequence ID" value="WOH12640.1"/>
    <property type="molecule type" value="Genomic_DNA"/>
</dbReference>
<dbReference type="Gramene" id="KZM85182">
    <property type="protein sequence ID" value="KZM85182"/>
    <property type="gene ID" value="DCAR_027396"/>
</dbReference>
<keyword evidence="2" id="KW-1185">Reference proteome</keyword>
<sequence>MGFERNRNKDSIMKKKKKRIGDGGWRILIRLEVQYRTNPSLIISWNCFDYKLEL</sequence>
<dbReference type="Proteomes" id="UP000077755">
    <property type="component" value="Chromosome 8"/>
</dbReference>
<organism evidence="1 2">
    <name type="scientific">Daucus carota subsp. sativus</name>
    <name type="common">Carrot</name>
    <dbReference type="NCBI Taxonomy" id="79200"/>
    <lineage>
        <taxon>Eukaryota</taxon>
        <taxon>Viridiplantae</taxon>
        <taxon>Streptophyta</taxon>
        <taxon>Embryophyta</taxon>
        <taxon>Tracheophyta</taxon>
        <taxon>Spermatophyta</taxon>
        <taxon>Magnoliopsida</taxon>
        <taxon>eudicotyledons</taxon>
        <taxon>Gunneridae</taxon>
        <taxon>Pentapetalae</taxon>
        <taxon>asterids</taxon>
        <taxon>campanulids</taxon>
        <taxon>Apiales</taxon>
        <taxon>Apiaceae</taxon>
        <taxon>Apioideae</taxon>
        <taxon>Scandiceae</taxon>
        <taxon>Daucinae</taxon>
        <taxon>Daucus</taxon>
        <taxon>Daucus sect. Daucus</taxon>
    </lineage>
</organism>
<name>A0A175YQT4_DAUCS</name>
<evidence type="ECO:0000313" key="1">
    <source>
        <dbReference type="EMBL" id="WOH12640.1"/>
    </source>
</evidence>
<evidence type="ECO:0000313" key="2">
    <source>
        <dbReference type="Proteomes" id="UP000077755"/>
    </source>
</evidence>
<protein>
    <submittedName>
        <fullName evidence="1">Uncharacterized protein</fullName>
    </submittedName>
</protein>
<gene>
    <name evidence="1" type="ORF">DCAR_0832146</name>
</gene>
<proteinExistence type="predicted"/>
<accession>A0A175YQT4</accession>
<reference evidence="1" key="1">
    <citation type="journal article" date="2016" name="Nat. Genet.">
        <title>A high-quality carrot genome assembly provides new insights into carotenoid accumulation and asterid genome evolution.</title>
        <authorList>
            <person name="Iorizzo M."/>
            <person name="Ellison S."/>
            <person name="Senalik D."/>
            <person name="Zeng P."/>
            <person name="Satapoomin P."/>
            <person name="Huang J."/>
            <person name="Bowman M."/>
            <person name="Iovene M."/>
            <person name="Sanseverino W."/>
            <person name="Cavagnaro P."/>
            <person name="Yildiz M."/>
            <person name="Macko-Podgorni A."/>
            <person name="Moranska E."/>
            <person name="Grzebelus E."/>
            <person name="Grzebelus D."/>
            <person name="Ashrafi H."/>
            <person name="Zheng Z."/>
            <person name="Cheng S."/>
            <person name="Spooner D."/>
            <person name="Van Deynze A."/>
            <person name="Simon P."/>
        </authorList>
    </citation>
    <scope>NUCLEOTIDE SEQUENCE</scope>
    <source>
        <tissue evidence="1">Leaf</tissue>
    </source>
</reference>